<evidence type="ECO:0000313" key="3">
    <source>
        <dbReference type="Proteomes" id="UP000050437"/>
    </source>
</evidence>
<dbReference type="Proteomes" id="UP000050437">
    <property type="component" value="Unassembled WGS sequence"/>
</dbReference>
<dbReference type="EMBL" id="LKKS01000068">
    <property type="protein sequence ID" value="KPM65554.1"/>
    <property type="molecule type" value="Genomic_DNA"/>
</dbReference>
<sequence>MATRGRKSVASMAVATPVGVDNRLAPPRNLTPAQKAEWVQVVNARPADWFGPEHAAMLAQYCRHKVQADLIAQQLEDFQPEWMLEDEGLKRFDKLGGMLERETRAMNALLRSMRLTQQSLLRADKAVPAGGKGRKPWQQSDD</sequence>
<evidence type="ECO:0008006" key="4">
    <source>
        <dbReference type="Google" id="ProtNLM"/>
    </source>
</evidence>
<accession>A0A0P7CEB8</accession>
<proteinExistence type="predicted"/>
<dbReference type="RefSeq" id="WP_054572665.1">
    <property type="nucleotide sequence ID" value="NZ_LKKS01000068.1"/>
</dbReference>
<feature type="region of interest" description="Disordered" evidence="1">
    <location>
        <begin position="121"/>
        <end position="142"/>
    </location>
</feature>
<gene>
    <name evidence="2" type="ORF">HB13667_11585</name>
</gene>
<reference evidence="2 3" key="1">
    <citation type="submission" date="2015-10" db="EMBL/GenBank/DDBJ databases">
        <title>Pseudomonas putida clinical strains.</title>
        <authorList>
            <person name="Molina L."/>
            <person name="Udaondo Z."/>
        </authorList>
    </citation>
    <scope>NUCLEOTIDE SEQUENCE [LARGE SCALE GENOMIC DNA]</scope>
    <source>
        <strain evidence="2 3">HB13667</strain>
    </source>
</reference>
<name>A0A0P7CEB8_PSEPU</name>
<comment type="caution">
    <text evidence="2">The sequence shown here is derived from an EMBL/GenBank/DDBJ whole genome shotgun (WGS) entry which is preliminary data.</text>
</comment>
<organism evidence="2 3">
    <name type="scientific">Pseudomonas putida</name>
    <name type="common">Arthrobacter siderocapsulatus</name>
    <dbReference type="NCBI Taxonomy" id="303"/>
    <lineage>
        <taxon>Bacteria</taxon>
        <taxon>Pseudomonadati</taxon>
        <taxon>Pseudomonadota</taxon>
        <taxon>Gammaproteobacteria</taxon>
        <taxon>Pseudomonadales</taxon>
        <taxon>Pseudomonadaceae</taxon>
        <taxon>Pseudomonas</taxon>
    </lineage>
</organism>
<evidence type="ECO:0000313" key="2">
    <source>
        <dbReference type="EMBL" id="KPM65554.1"/>
    </source>
</evidence>
<evidence type="ECO:0000256" key="1">
    <source>
        <dbReference type="SAM" id="MobiDB-lite"/>
    </source>
</evidence>
<dbReference type="AlphaFoldDB" id="A0A0P7CEB8"/>
<protein>
    <recommendedName>
        <fullName evidence="4">Terminase small subunit</fullName>
    </recommendedName>
</protein>